<feature type="domain" description="Transcobalamin-like C-terminal" evidence="1">
    <location>
        <begin position="76"/>
        <end position="150"/>
    </location>
</feature>
<sequence>MKRKEWLLLILVVVVLGAAAAGMMWYRAAHAPQNTPAAAQKTEPELPPGTPSATLVITRDYGGEQLMKRAVPISQGDTVMDVLKREGGDVKTTYNGSFVESINGLASAYKAGDSKSKPIDWFFYVNGVMSDIGAGEYPVRTGDVITWDYHRWAFDTSAPALIGVYPQPFVQHDEETNKAIALAVMYAPGLQEQADQLAKALSTARQTETKAVAWNEQLFAEGQPLIVLGDSKAYADSAFYQKLWEQKAMYGLFAHFTKNGIEATDISGNVVITDVKPDAGAIVATVHPETRKPLWFVGGNSSDAIARIVHTIASGQTADTPWTNSFGLLQDGQETLRLPLGGTP</sequence>
<dbReference type="Proteomes" id="UP000271031">
    <property type="component" value="Unassembled WGS sequence"/>
</dbReference>
<gene>
    <name evidence="2" type="ORF">EDM56_30265</name>
</gene>
<dbReference type="EMBL" id="RHHQ01000031">
    <property type="protein sequence ID" value="RNB78760.1"/>
    <property type="molecule type" value="Genomic_DNA"/>
</dbReference>
<dbReference type="Pfam" id="PF14478">
    <property type="entry name" value="DUF4430"/>
    <property type="match status" value="1"/>
</dbReference>
<comment type="caution">
    <text evidence="2">The sequence shown here is derived from an EMBL/GenBank/DDBJ whole genome shotgun (WGS) entry which is preliminary data.</text>
</comment>
<dbReference type="Gene3D" id="2.170.130.30">
    <property type="match status" value="1"/>
</dbReference>
<proteinExistence type="predicted"/>
<evidence type="ECO:0000313" key="3">
    <source>
        <dbReference type="Proteomes" id="UP000271031"/>
    </source>
</evidence>
<evidence type="ECO:0000259" key="1">
    <source>
        <dbReference type="Pfam" id="PF14478"/>
    </source>
</evidence>
<protein>
    <submittedName>
        <fullName evidence="2">DUF4430 domain-containing protein</fullName>
    </submittedName>
</protein>
<dbReference type="InterPro" id="IPR027954">
    <property type="entry name" value="Transcobalamin-like_C"/>
</dbReference>
<dbReference type="RefSeq" id="WP_122921655.1">
    <property type="nucleotide sequence ID" value="NZ_RHHQ01000031.1"/>
</dbReference>
<dbReference type="AlphaFoldDB" id="A0A3M8CSK5"/>
<reference evidence="2 3" key="1">
    <citation type="submission" date="2018-10" db="EMBL/GenBank/DDBJ databases">
        <title>Phylogenomics of Brevibacillus.</title>
        <authorList>
            <person name="Dunlap C."/>
        </authorList>
    </citation>
    <scope>NUCLEOTIDE SEQUENCE [LARGE SCALE GENOMIC DNA]</scope>
    <source>
        <strain evidence="2 3">JCM 15716</strain>
    </source>
</reference>
<organism evidence="2 3">
    <name type="scientific">Brevibacillus fluminis</name>
    <dbReference type="NCBI Taxonomy" id="511487"/>
    <lineage>
        <taxon>Bacteria</taxon>
        <taxon>Bacillati</taxon>
        <taxon>Bacillota</taxon>
        <taxon>Bacilli</taxon>
        <taxon>Bacillales</taxon>
        <taxon>Paenibacillaceae</taxon>
        <taxon>Brevibacillus</taxon>
    </lineage>
</organism>
<keyword evidence="3" id="KW-1185">Reference proteome</keyword>
<evidence type="ECO:0000313" key="2">
    <source>
        <dbReference type="EMBL" id="RNB78760.1"/>
    </source>
</evidence>
<accession>A0A3M8CSK5</accession>
<name>A0A3M8CSK5_9BACL</name>
<dbReference type="OrthoDB" id="1806555at2"/>